<organism evidence="2">
    <name type="scientific">Ignisphaera aggregans</name>
    <dbReference type="NCBI Taxonomy" id="334771"/>
    <lineage>
        <taxon>Archaea</taxon>
        <taxon>Thermoproteota</taxon>
        <taxon>Thermoprotei</taxon>
        <taxon>Desulfurococcales</taxon>
        <taxon>Desulfurococcaceae</taxon>
        <taxon>Ignisphaera</taxon>
    </lineage>
</organism>
<evidence type="ECO:0000313" key="2">
    <source>
        <dbReference type="EMBL" id="HGI86814.1"/>
    </source>
</evidence>
<feature type="transmembrane region" description="Helical" evidence="1">
    <location>
        <begin position="95"/>
        <end position="118"/>
    </location>
</feature>
<feature type="transmembrane region" description="Helical" evidence="1">
    <location>
        <begin position="64"/>
        <end position="83"/>
    </location>
</feature>
<dbReference type="EMBL" id="DTFF01000002">
    <property type="protein sequence ID" value="HGI86814.1"/>
    <property type="molecule type" value="Genomic_DNA"/>
</dbReference>
<evidence type="ECO:0000256" key="1">
    <source>
        <dbReference type="SAM" id="Phobius"/>
    </source>
</evidence>
<gene>
    <name evidence="2" type="ORF">ENV14_00210</name>
</gene>
<name>A0A7C4BAU0_9CREN</name>
<keyword evidence="1" id="KW-1133">Transmembrane helix</keyword>
<keyword evidence="1" id="KW-0812">Transmembrane</keyword>
<accession>A0A7C4BAU0</accession>
<sequence length="227" mass="25217">MHRNLLELASNVYTVLYGVMLLHLYATLLANVSLNIYVHLSNTLSMALLFNKISYAFLSSLQNLLVFTLALIPLIAIEILIVLHYGKIYQMLLEALLLFLFTGDLIILIELIILPILITKIILFFVNIENKACNPVASLRCLHPIPLNSLLKILPHTGMTFIGLALEVLLYNFIPLLAVLLYIALSLITVVSNSELNTIKSILSSIPPFGIVIAKRKVCGSHQQLGT</sequence>
<comment type="caution">
    <text evidence="2">The sequence shown here is derived from an EMBL/GenBank/DDBJ whole genome shotgun (WGS) entry which is preliminary data.</text>
</comment>
<dbReference type="AlphaFoldDB" id="A0A7C4BAU0"/>
<feature type="transmembrane region" description="Helical" evidence="1">
    <location>
        <begin position="12"/>
        <end position="30"/>
    </location>
</feature>
<keyword evidence="1" id="KW-0472">Membrane</keyword>
<protein>
    <submittedName>
        <fullName evidence="2">Uncharacterized protein</fullName>
    </submittedName>
</protein>
<proteinExistence type="predicted"/>
<feature type="transmembrane region" description="Helical" evidence="1">
    <location>
        <begin position="169"/>
        <end position="191"/>
    </location>
</feature>
<reference evidence="2" key="1">
    <citation type="journal article" date="2020" name="mSystems">
        <title>Genome- and Community-Level Interaction Insights into Carbon Utilization and Element Cycling Functions of Hydrothermarchaeota in Hydrothermal Sediment.</title>
        <authorList>
            <person name="Zhou Z."/>
            <person name="Liu Y."/>
            <person name="Xu W."/>
            <person name="Pan J."/>
            <person name="Luo Z.H."/>
            <person name="Li M."/>
        </authorList>
    </citation>
    <scope>NUCLEOTIDE SEQUENCE [LARGE SCALE GENOMIC DNA]</scope>
    <source>
        <strain evidence="2">SpSt-732</strain>
    </source>
</reference>